<reference evidence="2 3" key="1">
    <citation type="journal article" date="2019" name="Nat. Med.">
        <title>A library of human gut bacterial isolates paired with longitudinal multiomics data enables mechanistic microbiome research.</title>
        <authorList>
            <person name="Poyet M."/>
            <person name="Groussin M."/>
            <person name="Gibbons S.M."/>
            <person name="Avila-Pacheco J."/>
            <person name="Jiang X."/>
            <person name="Kearney S.M."/>
            <person name="Perrotta A.R."/>
            <person name="Berdy B."/>
            <person name="Zhao S."/>
            <person name="Lieberman T.D."/>
            <person name="Swanson P.K."/>
            <person name="Smith M."/>
            <person name="Roesemann S."/>
            <person name="Alexander J.E."/>
            <person name="Rich S.A."/>
            <person name="Livny J."/>
            <person name="Vlamakis H."/>
            <person name="Clish C."/>
            <person name="Bullock K."/>
            <person name="Deik A."/>
            <person name="Scott J."/>
            <person name="Pierce K.A."/>
            <person name="Xavier R.J."/>
            <person name="Alm E.J."/>
        </authorList>
    </citation>
    <scope>NUCLEOTIDE SEQUENCE [LARGE SCALE GENOMIC DNA]</scope>
    <source>
        <strain evidence="2 3">BIOML-A110</strain>
    </source>
</reference>
<dbReference type="Proteomes" id="UP000462922">
    <property type="component" value="Unassembled WGS sequence"/>
</dbReference>
<dbReference type="AlphaFoldDB" id="A0A7J5RQ94"/>
<comment type="caution">
    <text evidence="2">The sequence shown here is derived from an EMBL/GenBank/DDBJ whole genome shotgun (WGS) entry which is preliminary data.</text>
</comment>
<gene>
    <name evidence="2" type="ORF">GAY76_18370</name>
</gene>
<name>A0A7J5RQ94_PHOVU</name>
<evidence type="ECO:0000256" key="1">
    <source>
        <dbReference type="SAM" id="MobiDB-lite"/>
    </source>
</evidence>
<sequence length="20" mass="2193">MPFPQSEINGNLSLSQNPGY</sequence>
<protein>
    <submittedName>
        <fullName evidence="2">RagB/SusD family nutrient uptake outer membrane protein</fullName>
    </submittedName>
</protein>
<proteinExistence type="predicted"/>
<evidence type="ECO:0000313" key="3">
    <source>
        <dbReference type="Proteomes" id="UP000462922"/>
    </source>
</evidence>
<organism evidence="2 3">
    <name type="scientific">Phocaeicola vulgatus</name>
    <name type="common">Bacteroides vulgatus</name>
    <dbReference type="NCBI Taxonomy" id="821"/>
    <lineage>
        <taxon>Bacteria</taxon>
        <taxon>Pseudomonadati</taxon>
        <taxon>Bacteroidota</taxon>
        <taxon>Bacteroidia</taxon>
        <taxon>Bacteroidales</taxon>
        <taxon>Bacteroidaceae</taxon>
        <taxon>Phocaeicola</taxon>
    </lineage>
</organism>
<feature type="region of interest" description="Disordered" evidence="1">
    <location>
        <begin position="1"/>
        <end position="20"/>
    </location>
</feature>
<evidence type="ECO:0000313" key="2">
    <source>
        <dbReference type="EMBL" id="KAB6569170.1"/>
    </source>
</evidence>
<dbReference type="EMBL" id="WDAX01000053">
    <property type="protein sequence ID" value="KAB6569170.1"/>
    <property type="molecule type" value="Genomic_DNA"/>
</dbReference>
<accession>A0A7J5RQ94</accession>